<name>A0A4U1BDC7_9GAMM</name>
<dbReference type="SUPFAM" id="SSF46689">
    <property type="entry name" value="Homeodomain-like"/>
    <property type="match status" value="1"/>
</dbReference>
<dbReference type="GO" id="GO:0000976">
    <property type="term" value="F:transcription cis-regulatory region binding"/>
    <property type="evidence" value="ECO:0007669"/>
    <property type="project" value="TreeGrafter"/>
</dbReference>
<proteinExistence type="predicted"/>
<dbReference type="InterPro" id="IPR050109">
    <property type="entry name" value="HTH-type_TetR-like_transc_reg"/>
</dbReference>
<evidence type="ECO:0000256" key="2">
    <source>
        <dbReference type="PROSITE-ProRule" id="PRU00335"/>
    </source>
</evidence>
<evidence type="ECO:0000256" key="1">
    <source>
        <dbReference type="ARBA" id="ARBA00023125"/>
    </source>
</evidence>
<dbReference type="Pfam" id="PF00440">
    <property type="entry name" value="TetR_N"/>
    <property type="match status" value="1"/>
</dbReference>
<gene>
    <name evidence="4" type="ORF">FCL40_11470</name>
</gene>
<organism evidence="4 5">
    <name type="scientific">Ferrimonas sediminicola</name>
    <dbReference type="NCBI Taxonomy" id="2569538"/>
    <lineage>
        <taxon>Bacteria</taxon>
        <taxon>Pseudomonadati</taxon>
        <taxon>Pseudomonadota</taxon>
        <taxon>Gammaproteobacteria</taxon>
        <taxon>Alteromonadales</taxon>
        <taxon>Ferrimonadaceae</taxon>
        <taxon>Ferrimonas</taxon>
    </lineage>
</organism>
<dbReference type="SUPFAM" id="SSF48498">
    <property type="entry name" value="Tetracyclin repressor-like, C-terminal domain"/>
    <property type="match status" value="1"/>
</dbReference>
<evidence type="ECO:0000259" key="3">
    <source>
        <dbReference type="PROSITE" id="PS50977"/>
    </source>
</evidence>
<protein>
    <submittedName>
        <fullName evidence="4">TetR/AcrR family transcriptional regulator</fullName>
    </submittedName>
</protein>
<dbReference type="PANTHER" id="PTHR30055:SF233">
    <property type="entry name" value="REGULATORY PROTEIN TETR"/>
    <property type="match status" value="1"/>
</dbReference>
<dbReference type="RefSeq" id="WP_136853436.1">
    <property type="nucleotide sequence ID" value="NZ_SWCI01000006.1"/>
</dbReference>
<reference evidence="4 5" key="1">
    <citation type="submission" date="2019-04" db="EMBL/GenBank/DDBJ databases">
        <authorList>
            <person name="Hwang J.C."/>
        </authorList>
    </citation>
    <scope>NUCLEOTIDE SEQUENCE [LARGE SCALE GENOMIC DNA]</scope>
    <source>
        <strain evidence="4 5">IMCC35001</strain>
    </source>
</reference>
<evidence type="ECO:0000313" key="5">
    <source>
        <dbReference type="Proteomes" id="UP000305674"/>
    </source>
</evidence>
<evidence type="ECO:0000313" key="4">
    <source>
        <dbReference type="EMBL" id="TKB48759.1"/>
    </source>
</evidence>
<comment type="caution">
    <text evidence="4">The sequence shown here is derived from an EMBL/GenBank/DDBJ whole genome shotgun (WGS) entry which is preliminary data.</text>
</comment>
<dbReference type="Proteomes" id="UP000305674">
    <property type="component" value="Unassembled WGS sequence"/>
</dbReference>
<dbReference type="InterPro" id="IPR036271">
    <property type="entry name" value="Tet_transcr_reg_TetR-rel_C_sf"/>
</dbReference>
<keyword evidence="1 2" id="KW-0238">DNA-binding</keyword>
<dbReference type="GO" id="GO:0003700">
    <property type="term" value="F:DNA-binding transcription factor activity"/>
    <property type="evidence" value="ECO:0007669"/>
    <property type="project" value="TreeGrafter"/>
</dbReference>
<dbReference type="Gene3D" id="1.10.357.10">
    <property type="entry name" value="Tetracycline Repressor, domain 2"/>
    <property type="match status" value="1"/>
</dbReference>
<dbReference type="InterPro" id="IPR001647">
    <property type="entry name" value="HTH_TetR"/>
</dbReference>
<dbReference type="PRINTS" id="PR00455">
    <property type="entry name" value="HTHTETR"/>
</dbReference>
<dbReference type="PROSITE" id="PS50977">
    <property type="entry name" value="HTH_TETR_2"/>
    <property type="match status" value="1"/>
</dbReference>
<sequence length="218" mass="24708">MANKLGRPVGESNAREQLIEAARELFSEHPYEKVSTRRVAERAGVNASLIRYYFSNKWGLFEAMMQETIQPVFEKAYKARRGESFDTVSEVFRTYYRVMSRSPQFAKLLFRLLSLEGREGQVSHVFSLMEKHLKVGDAPVMPILEGMAASGELKPGIDPAMARLSLISLMIFPFVAPPRMLKMHGIELTEEFVERLAEHNLALLEAGLLQEKTGPECK</sequence>
<feature type="domain" description="HTH tetR-type" evidence="3">
    <location>
        <begin position="12"/>
        <end position="72"/>
    </location>
</feature>
<dbReference type="EMBL" id="SWCI01000006">
    <property type="protein sequence ID" value="TKB48759.1"/>
    <property type="molecule type" value="Genomic_DNA"/>
</dbReference>
<dbReference type="OrthoDB" id="9151800at2"/>
<accession>A0A4U1BDC7</accession>
<dbReference type="InterPro" id="IPR009057">
    <property type="entry name" value="Homeodomain-like_sf"/>
</dbReference>
<keyword evidence="5" id="KW-1185">Reference proteome</keyword>
<dbReference type="AlphaFoldDB" id="A0A4U1BDC7"/>
<feature type="DNA-binding region" description="H-T-H motif" evidence="2">
    <location>
        <begin position="35"/>
        <end position="54"/>
    </location>
</feature>
<dbReference type="PANTHER" id="PTHR30055">
    <property type="entry name" value="HTH-TYPE TRANSCRIPTIONAL REGULATOR RUTR"/>
    <property type="match status" value="1"/>
</dbReference>